<comment type="caution">
    <text evidence="2">The sequence shown here is derived from an EMBL/GenBank/DDBJ whole genome shotgun (WGS) entry which is preliminary data.</text>
</comment>
<feature type="transmembrane region" description="Helical" evidence="1">
    <location>
        <begin position="84"/>
        <end position="101"/>
    </location>
</feature>
<dbReference type="Proteomes" id="UP000179786">
    <property type="component" value="Unassembled WGS sequence"/>
</dbReference>
<keyword evidence="1" id="KW-0812">Transmembrane</keyword>
<keyword evidence="1" id="KW-1133">Transmembrane helix</keyword>
<evidence type="ECO:0000256" key="1">
    <source>
        <dbReference type="SAM" id="Phobius"/>
    </source>
</evidence>
<dbReference type="EMBL" id="MKJU01000006">
    <property type="protein sequence ID" value="OHU92567.1"/>
    <property type="molecule type" value="Genomic_DNA"/>
</dbReference>
<dbReference type="OrthoDB" id="6712223at2"/>
<reference evidence="2 3" key="1">
    <citation type="submission" date="2016-09" db="EMBL/GenBank/DDBJ databases">
        <title>Pseudoalteromonas amylolytica sp. nov., isolated from the surface seawater.</title>
        <authorList>
            <person name="Wu Y.-H."/>
            <person name="Cheng H."/>
            <person name="Jin X.-B."/>
            <person name="Wang C.-S."/>
            <person name="Xu X.-W."/>
        </authorList>
    </citation>
    <scope>NUCLEOTIDE SEQUENCE [LARGE SCALE GENOMIC DNA]</scope>
    <source>
        <strain evidence="2 3">JW1</strain>
    </source>
</reference>
<evidence type="ECO:0000313" key="3">
    <source>
        <dbReference type="Proteomes" id="UP000179786"/>
    </source>
</evidence>
<gene>
    <name evidence="2" type="ORF">BET10_03660</name>
</gene>
<organism evidence="2 3">
    <name type="scientific">Pseudoalteromonas amylolytica</name>
    <dbReference type="NCBI Taxonomy" id="1859457"/>
    <lineage>
        <taxon>Bacteria</taxon>
        <taxon>Pseudomonadati</taxon>
        <taxon>Pseudomonadota</taxon>
        <taxon>Gammaproteobacteria</taxon>
        <taxon>Alteromonadales</taxon>
        <taxon>Pseudoalteromonadaceae</taxon>
        <taxon>Pseudoalteromonas</taxon>
    </lineage>
</organism>
<keyword evidence="1" id="KW-0472">Membrane</keyword>
<feature type="transmembrane region" description="Helical" evidence="1">
    <location>
        <begin position="21"/>
        <end position="47"/>
    </location>
</feature>
<feature type="transmembrane region" description="Helical" evidence="1">
    <location>
        <begin position="132"/>
        <end position="159"/>
    </location>
</feature>
<accession>A0A1S1MZE0</accession>
<dbReference type="STRING" id="1859457.BET10_03660"/>
<dbReference type="AlphaFoldDB" id="A0A1S1MZE0"/>
<dbReference type="RefSeq" id="WP_070983127.1">
    <property type="nucleotide sequence ID" value="NZ_MKJU01000006.1"/>
</dbReference>
<name>A0A1S1MZE0_9GAMM</name>
<feature type="transmembrane region" description="Helical" evidence="1">
    <location>
        <begin position="180"/>
        <end position="205"/>
    </location>
</feature>
<protein>
    <submittedName>
        <fullName evidence="2">Uncharacterized protein</fullName>
    </submittedName>
</protein>
<feature type="transmembrane region" description="Helical" evidence="1">
    <location>
        <begin position="53"/>
        <end position="72"/>
    </location>
</feature>
<proteinExistence type="predicted"/>
<evidence type="ECO:0000313" key="2">
    <source>
        <dbReference type="EMBL" id="OHU92567.1"/>
    </source>
</evidence>
<sequence length="341" mass="38493">MQQLPYFMPIKDRLRHYQARLSGFWTSLNLAQRCYLLAIIVSFVYLWDDAQSHGLMVGITALVLVAMLSEFWPKFIQIWDSLPGKAVILLFYGFVANYALVQASGLVNDITGVSADHLPYTHNFAVLLSVPIWFVITSLVVLLLIQFSIPVYILLLMLLRPFGLHSIWHPPGYRFGIITGFIRFGAGLFLLIQLTLLTTYTGVLYGVSQTVTNIVGDIETDLTINVIKSSDEEIAAAIKEKPELESTLSELDEAKAIIDQQASSYEKKVKRILANFIFDNEADARSRCEHSEHSRVIELNDYEILEIEKITTADKTSYRYQVKPCISAAIGHQFKVNAIKP</sequence>
<keyword evidence="3" id="KW-1185">Reference proteome</keyword>